<dbReference type="EMBL" id="DROP01000294">
    <property type="protein sequence ID" value="HHI89177.1"/>
    <property type="molecule type" value="Genomic_DNA"/>
</dbReference>
<accession>A0A7V5NXM7</accession>
<comment type="caution">
    <text evidence="1">The sequence shown here is derived from an EMBL/GenBank/DDBJ whole genome shotgun (WGS) entry which is preliminary data.</text>
</comment>
<name>A0A7V5NXM7_9PROT</name>
<proteinExistence type="predicted"/>
<evidence type="ECO:0000313" key="1">
    <source>
        <dbReference type="EMBL" id="HHI89177.1"/>
    </source>
</evidence>
<sequence length="45" mass="4868">MNDVEFDKMEFRRTLGQFATGVTIITTLDSEGAPIGVTASSFNSL</sequence>
<organism evidence="1">
    <name type="scientific">Hellea balneolensis</name>
    <dbReference type="NCBI Taxonomy" id="287478"/>
    <lineage>
        <taxon>Bacteria</taxon>
        <taxon>Pseudomonadati</taxon>
        <taxon>Pseudomonadota</taxon>
        <taxon>Alphaproteobacteria</taxon>
        <taxon>Maricaulales</taxon>
        <taxon>Robiginitomaculaceae</taxon>
        <taxon>Hellea</taxon>
    </lineage>
</organism>
<reference evidence="1" key="1">
    <citation type="journal article" date="2020" name="mSystems">
        <title>Genome- and Community-Level Interaction Insights into Carbon Utilization and Element Cycling Functions of Hydrothermarchaeota in Hydrothermal Sediment.</title>
        <authorList>
            <person name="Zhou Z."/>
            <person name="Liu Y."/>
            <person name="Xu W."/>
            <person name="Pan J."/>
            <person name="Luo Z.H."/>
            <person name="Li M."/>
        </authorList>
    </citation>
    <scope>NUCLEOTIDE SEQUENCE [LARGE SCALE GENOMIC DNA]</scope>
    <source>
        <strain evidence="1">HyVt-538</strain>
    </source>
</reference>
<protein>
    <submittedName>
        <fullName evidence="1">Flavin reductase</fullName>
    </submittedName>
</protein>
<dbReference type="Proteomes" id="UP000885806">
    <property type="component" value="Unassembled WGS sequence"/>
</dbReference>
<dbReference type="AlphaFoldDB" id="A0A7V5NXM7"/>
<dbReference type="Gene3D" id="2.30.110.10">
    <property type="entry name" value="Electron Transport, Fmn-binding Protein, Chain A"/>
    <property type="match status" value="1"/>
</dbReference>
<dbReference type="SUPFAM" id="SSF50475">
    <property type="entry name" value="FMN-binding split barrel"/>
    <property type="match status" value="1"/>
</dbReference>
<gene>
    <name evidence="1" type="ORF">ENK01_04405</name>
</gene>
<feature type="non-terminal residue" evidence="1">
    <location>
        <position position="45"/>
    </location>
</feature>
<dbReference type="InterPro" id="IPR012349">
    <property type="entry name" value="Split_barrel_FMN-bd"/>
</dbReference>